<protein>
    <submittedName>
        <fullName evidence="3">Uncharacterized protein LOC110196746</fullName>
    </submittedName>
</protein>
<dbReference type="GeneID" id="110196746"/>
<dbReference type="KEGG" id="pcw:110196746"/>
<dbReference type="InterPro" id="IPR004217">
    <property type="entry name" value="Tim10-like"/>
</dbReference>
<gene>
    <name evidence="3" type="primary">LOC110196746</name>
</gene>
<name>A0A6P5IXJ0_PHACI</name>
<dbReference type="InterPro" id="IPR035427">
    <property type="entry name" value="Tim10-like_dom_sf"/>
</dbReference>
<dbReference type="AlphaFoldDB" id="A0A6P5IXJ0"/>
<evidence type="ECO:0000259" key="1">
    <source>
        <dbReference type="Pfam" id="PF02953"/>
    </source>
</evidence>
<keyword evidence="2" id="KW-1185">Reference proteome</keyword>
<organism evidence="2 3">
    <name type="scientific">Phascolarctos cinereus</name>
    <name type="common">Koala</name>
    <dbReference type="NCBI Taxonomy" id="38626"/>
    <lineage>
        <taxon>Eukaryota</taxon>
        <taxon>Metazoa</taxon>
        <taxon>Chordata</taxon>
        <taxon>Craniata</taxon>
        <taxon>Vertebrata</taxon>
        <taxon>Euteleostomi</taxon>
        <taxon>Mammalia</taxon>
        <taxon>Metatheria</taxon>
        <taxon>Diprotodontia</taxon>
        <taxon>Phascolarctidae</taxon>
        <taxon>Phascolarctos</taxon>
    </lineage>
</organism>
<reference evidence="3" key="1">
    <citation type="submission" date="2025-08" db="UniProtKB">
        <authorList>
            <consortium name="RefSeq"/>
        </authorList>
    </citation>
    <scope>IDENTIFICATION</scope>
    <source>
        <tissue evidence="3">Spleen</tissue>
    </source>
</reference>
<dbReference type="Gene3D" id="1.10.287.810">
    <property type="entry name" value="Mitochondrial import inner membrane translocase subunit tim13 like domains"/>
    <property type="match status" value="1"/>
</dbReference>
<evidence type="ECO:0000313" key="2">
    <source>
        <dbReference type="Proteomes" id="UP000515140"/>
    </source>
</evidence>
<dbReference type="RefSeq" id="XP_020825763.1">
    <property type="nucleotide sequence ID" value="XM_020970104.1"/>
</dbReference>
<evidence type="ECO:0000313" key="3">
    <source>
        <dbReference type="RefSeq" id="XP_020825763.1"/>
    </source>
</evidence>
<proteinExistence type="predicted"/>
<sequence>MRDSQCKWLELEDGKSCAKNSKQASVAENHGLLCPQRALLLLGMLGTESYRPLSLPKPELQHRQQAAPMAGGGGGLRKVVQVYSSCVRIPRIYCFGIRLVWPTGEWSGYSCAGAVHKPAGPYSLSVQRPVKVGELLLGSTAKILAGMDLSFWEGQGSVDPQLQNFIKAEAQRQRFQQLVHQMTEMCWEKCMDKPGPRWTVGQNPVS</sequence>
<dbReference type="Proteomes" id="UP000515140">
    <property type="component" value="Unplaced"/>
</dbReference>
<feature type="domain" description="Tim10-like" evidence="1">
    <location>
        <begin position="164"/>
        <end position="197"/>
    </location>
</feature>
<dbReference type="InParanoid" id="A0A6P5IXJ0"/>
<dbReference type="Pfam" id="PF02953">
    <property type="entry name" value="zf-Tim10_DDP"/>
    <property type="match status" value="1"/>
</dbReference>
<accession>A0A6P5IXJ0</accession>
<dbReference type="SUPFAM" id="SSF144122">
    <property type="entry name" value="Tim10-like"/>
    <property type="match status" value="1"/>
</dbReference>